<dbReference type="InterPro" id="IPR036390">
    <property type="entry name" value="WH_DNA-bd_sf"/>
</dbReference>
<dbReference type="SMART" id="SM00100">
    <property type="entry name" value="cNMP"/>
    <property type="match status" value="1"/>
</dbReference>
<dbReference type="SUPFAM" id="SSF46785">
    <property type="entry name" value="Winged helix' DNA-binding domain"/>
    <property type="match status" value="1"/>
</dbReference>
<dbReference type="SUPFAM" id="SSF51206">
    <property type="entry name" value="cAMP-binding domain-like"/>
    <property type="match status" value="1"/>
</dbReference>
<keyword evidence="3" id="KW-0804">Transcription</keyword>
<dbReference type="PANTHER" id="PTHR24567:SF28">
    <property type="entry name" value="LISTERIOLYSIN REGULATORY PROTEIN"/>
    <property type="match status" value="1"/>
</dbReference>
<dbReference type="GO" id="GO:0005829">
    <property type="term" value="C:cytosol"/>
    <property type="evidence" value="ECO:0007669"/>
    <property type="project" value="TreeGrafter"/>
</dbReference>
<sequence length="197" mass="23333">MISEELLRKHGALVHRYEPQDFIYEENQEVEYYFQIISGKVKLNNFEGEGKEFIQHILEEGQCFGEALLFLNRKYPSNAIALCDCEILELPKAKFFSLLEEHPQYSLEINRNLAQRLYYKMLMSQNIFSKDPHVRLTVLMDYFKQIHSTSLSDPYCIPLTRQQMANLTGLRVETVIRTVKLMEKKGELQIKDHKIYY</sequence>
<dbReference type="OrthoDB" id="667966at2"/>
<dbReference type="GO" id="GO:0003677">
    <property type="term" value="F:DNA binding"/>
    <property type="evidence" value="ECO:0007669"/>
    <property type="project" value="UniProtKB-KW"/>
</dbReference>
<dbReference type="Pfam" id="PF13545">
    <property type="entry name" value="HTH_Crp_2"/>
    <property type="match status" value="1"/>
</dbReference>
<organism evidence="5 6">
    <name type="scientific">Chryseobacterium lacus</name>
    <dbReference type="NCBI Taxonomy" id="2058346"/>
    <lineage>
        <taxon>Bacteria</taxon>
        <taxon>Pseudomonadati</taxon>
        <taxon>Bacteroidota</taxon>
        <taxon>Flavobacteriia</taxon>
        <taxon>Flavobacteriales</taxon>
        <taxon>Weeksellaceae</taxon>
        <taxon>Chryseobacterium group</taxon>
        <taxon>Chryseobacterium</taxon>
    </lineage>
</organism>
<accession>A0A368MZ09</accession>
<dbReference type="InterPro" id="IPR018490">
    <property type="entry name" value="cNMP-bd_dom_sf"/>
</dbReference>
<protein>
    <submittedName>
        <fullName evidence="5">Crp/Fnr family transcriptional regulator</fullName>
    </submittedName>
</protein>
<dbReference type="Pfam" id="PF00027">
    <property type="entry name" value="cNMP_binding"/>
    <property type="match status" value="1"/>
</dbReference>
<dbReference type="InterPro" id="IPR014710">
    <property type="entry name" value="RmlC-like_jellyroll"/>
</dbReference>
<dbReference type="CDD" id="cd00038">
    <property type="entry name" value="CAP_ED"/>
    <property type="match status" value="1"/>
</dbReference>
<dbReference type="InterPro" id="IPR036388">
    <property type="entry name" value="WH-like_DNA-bd_sf"/>
</dbReference>
<evidence type="ECO:0000313" key="6">
    <source>
        <dbReference type="Proteomes" id="UP000252172"/>
    </source>
</evidence>
<dbReference type="GO" id="GO:0003700">
    <property type="term" value="F:DNA-binding transcription factor activity"/>
    <property type="evidence" value="ECO:0007669"/>
    <property type="project" value="TreeGrafter"/>
</dbReference>
<keyword evidence="6" id="KW-1185">Reference proteome</keyword>
<reference evidence="5 6" key="1">
    <citation type="submission" date="2018-07" db="EMBL/GenBank/DDBJ databases">
        <title>Chryseobacterium lacus sp. nov., isolated from lake water.</title>
        <authorList>
            <person name="Li C.-M."/>
        </authorList>
    </citation>
    <scope>NUCLEOTIDE SEQUENCE [LARGE SCALE GENOMIC DNA]</scope>
    <source>
        <strain evidence="5 6">YLOS41</strain>
    </source>
</reference>
<name>A0A368MZ09_9FLAO</name>
<evidence type="ECO:0000256" key="1">
    <source>
        <dbReference type="ARBA" id="ARBA00023015"/>
    </source>
</evidence>
<dbReference type="InterPro" id="IPR012318">
    <property type="entry name" value="HTH_CRP"/>
</dbReference>
<evidence type="ECO:0000259" key="4">
    <source>
        <dbReference type="PROSITE" id="PS50042"/>
    </source>
</evidence>
<feature type="domain" description="Cyclic nucleotide-binding" evidence="4">
    <location>
        <begin position="17"/>
        <end position="116"/>
    </location>
</feature>
<proteinExistence type="predicted"/>
<dbReference type="PANTHER" id="PTHR24567">
    <property type="entry name" value="CRP FAMILY TRANSCRIPTIONAL REGULATORY PROTEIN"/>
    <property type="match status" value="1"/>
</dbReference>
<dbReference type="Proteomes" id="UP000252172">
    <property type="component" value="Unassembled WGS sequence"/>
</dbReference>
<dbReference type="InterPro" id="IPR000595">
    <property type="entry name" value="cNMP-bd_dom"/>
</dbReference>
<keyword evidence="1" id="KW-0805">Transcription regulation</keyword>
<evidence type="ECO:0000313" key="5">
    <source>
        <dbReference type="EMBL" id="RCU43160.1"/>
    </source>
</evidence>
<gene>
    <name evidence="5" type="ORF">DQ356_06965</name>
</gene>
<dbReference type="PRINTS" id="PR00034">
    <property type="entry name" value="HTHCRP"/>
</dbReference>
<evidence type="ECO:0000256" key="3">
    <source>
        <dbReference type="ARBA" id="ARBA00023163"/>
    </source>
</evidence>
<dbReference type="Gene3D" id="1.10.10.10">
    <property type="entry name" value="Winged helix-like DNA-binding domain superfamily/Winged helix DNA-binding domain"/>
    <property type="match status" value="1"/>
</dbReference>
<dbReference type="EMBL" id="QPIE01000004">
    <property type="protein sequence ID" value="RCU43160.1"/>
    <property type="molecule type" value="Genomic_DNA"/>
</dbReference>
<keyword evidence="2" id="KW-0238">DNA-binding</keyword>
<evidence type="ECO:0000256" key="2">
    <source>
        <dbReference type="ARBA" id="ARBA00023125"/>
    </source>
</evidence>
<dbReference type="SMART" id="SM00419">
    <property type="entry name" value="HTH_CRP"/>
    <property type="match status" value="1"/>
</dbReference>
<dbReference type="AlphaFoldDB" id="A0A368MZ09"/>
<dbReference type="RefSeq" id="WP_114303747.1">
    <property type="nucleotide sequence ID" value="NZ_QPIE01000004.1"/>
</dbReference>
<dbReference type="PROSITE" id="PS50042">
    <property type="entry name" value="CNMP_BINDING_3"/>
    <property type="match status" value="1"/>
</dbReference>
<comment type="caution">
    <text evidence="5">The sequence shown here is derived from an EMBL/GenBank/DDBJ whole genome shotgun (WGS) entry which is preliminary data.</text>
</comment>
<dbReference type="InterPro" id="IPR050397">
    <property type="entry name" value="Env_Response_Regulators"/>
</dbReference>
<dbReference type="Gene3D" id="2.60.120.10">
    <property type="entry name" value="Jelly Rolls"/>
    <property type="match status" value="1"/>
</dbReference>